<reference evidence="3 4" key="1">
    <citation type="submission" date="2019-04" db="EMBL/GenBank/DDBJ databases">
        <authorList>
            <person name="Hwang J.C."/>
        </authorList>
    </citation>
    <scope>NUCLEOTIDE SEQUENCE [LARGE SCALE GENOMIC DNA]</scope>
    <source>
        <strain evidence="3 4">IMCC35002</strain>
    </source>
</reference>
<evidence type="ECO:0000313" key="3">
    <source>
        <dbReference type="EMBL" id="TKB49173.1"/>
    </source>
</evidence>
<dbReference type="GO" id="GO:0016740">
    <property type="term" value="F:transferase activity"/>
    <property type="evidence" value="ECO:0007669"/>
    <property type="project" value="UniProtKB-KW"/>
</dbReference>
<keyword evidence="1" id="KW-0732">Signal</keyword>
<dbReference type="CDD" id="cd00299">
    <property type="entry name" value="GST_C_family"/>
    <property type="match status" value="1"/>
</dbReference>
<keyword evidence="3" id="KW-0808">Transferase</keyword>
<sequence length="349" mass="39259">MMTKLTRCAAAITGAASVLLSFGCAQNVPQLQSSIELNPDLPPIVLHHTQYSPFAEKARIMLGYTQLKWYAVNAPLPPRPIQEELVGGYARRIPLLQIGADIFVDSDLIAKEIAALSHQPELDRSQQSTRSQQLVTSQEPELFLPILNSMSKLQFLSGLHHMMPFGQMVRFTRDRLGAFSDFEQPTMDRALAQLKLEQKNRELADALQGGPYLFGQSAPTIADFSAFHLRWYRASLDYPVITEQQPELMDWYQRMDAIDHGQRTDIEPKLAWTIASTYSPRPIPESMTLSDRIGKTISLKPNDTVGYATPAIEGILVGENQQRYVIRRQTTHAGIVHIYFPKQAYGACF</sequence>
<dbReference type="InterPro" id="IPR004045">
    <property type="entry name" value="Glutathione_S-Trfase_N"/>
</dbReference>
<dbReference type="PROSITE" id="PS51257">
    <property type="entry name" value="PROKAR_LIPOPROTEIN"/>
    <property type="match status" value="1"/>
</dbReference>
<dbReference type="InterPro" id="IPR010987">
    <property type="entry name" value="Glutathione-S-Trfase_C-like"/>
</dbReference>
<accession>A0A4U1BEA1</accession>
<name>A0A4U1BEA1_9GAMM</name>
<dbReference type="InterPro" id="IPR036282">
    <property type="entry name" value="Glutathione-S-Trfase_C_sf"/>
</dbReference>
<comment type="caution">
    <text evidence="3">The sequence shown here is derived from an EMBL/GenBank/DDBJ whole genome shotgun (WGS) entry which is preliminary data.</text>
</comment>
<dbReference type="CDD" id="cd00570">
    <property type="entry name" value="GST_N_family"/>
    <property type="match status" value="1"/>
</dbReference>
<keyword evidence="4" id="KW-1185">Reference proteome</keyword>
<dbReference type="SUPFAM" id="SSF47616">
    <property type="entry name" value="GST C-terminal domain-like"/>
    <property type="match status" value="1"/>
</dbReference>
<dbReference type="OrthoDB" id="5791869at2"/>
<dbReference type="Gene3D" id="3.40.30.110">
    <property type="match status" value="2"/>
</dbReference>
<dbReference type="PROSITE" id="PS50405">
    <property type="entry name" value="GST_CTER"/>
    <property type="match status" value="1"/>
</dbReference>
<feature type="signal peptide" evidence="1">
    <location>
        <begin position="1"/>
        <end position="25"/>
    </location>
</feature>
<evidence type="ECO:0000313" key="4">
    <source>
        <dbReference type="Proteomes" id="UP000305675"/>
    </source>
</evidence>
<dbReference type="AlphaFoldDB" id="A0A4U1BEA1"/>
<gene>
    <name evidence="3" type="ORF">FCL42_20945</name>
</gene>
<dbReference type="InterPro" id="IPR036249">
    <property type="entry name" value="Thioredoxin-like_sf"/>
</dbReference>
<evidence type="ECO:0000256" key="1">
    <source>
        <dbReference type="SAM" id="SignalP"/>
    </source>
</evidence>
<organism evidence="3 4">
    <name type="scientific">Ferrimonas aestuarii</name>
    <dbReference type="NCBI Taxonomy" id="2569539"/>
    <lineage>
        <taxon>Bacteria</taxon>
        <taxon>Pseudomonadati</taxon>
        <taxon>Pseudomonadota</taxon>
        <taxon>Gammaproteobacteria</taxon>
        <taxon>Alteromonadales</taxon>
        <taxon>Ferrimonadaceae</taxon>
        <taxon>Ferrimonas</taxon>
    </lineage>
</organism>
<evidence type="ECO:0000259" key="2">
    <source>
        <dbReference type="PROSITE" id="PS50405"/>
    </source>
</evidence>
<dbReference type="Proteomes" id="UP000305675">
    <property type="component" value="Unassembled WGS sequence"/>
</dbReference>
<feature type="chain" id="PRO_5020919927" evidence="1">
    <location>
        <begin position="26"/>
        <end position="349"/>
    </location>
</feature>
<dbReference type="Pfam" id="PF13417">
    <property type="entry name" value="GST_N_3"/>
    <property type="match status" value="1"/>
</dbReference>
<protein>
    <submittedName>
        <fullName evidence="3">Glutathione S-transferase family protein</fullName>
    </submittedName>
</protein>
<dbReference type="SUPFAM" id="SSF52833">
    <property type="entry name" value="Thioredoxin-like"/>
    <property type="match status" value="1"/>
</dbReference>
<proteinExistence type="predicted"/>
<feature type="domain" description="GST C-terminal" evidence="2">
    <location>
        <begin position="148"/>
        <end position="283"/>
    </location>
</feature>
<dbReference type="EMBL" id="SWCJ01000028">
    <property type="protein sequence ID" value="TKB49173.1"/>
    <property type="molecule type" value="Genomic_DNA"/>
</dbReference>